<evidence type="ECO:0000313" key="4">
    <source>
        <dbReference type="Proteomes" id="UP000729290"/>
    </source>
</evidence>
<dbReference type="Gene3D" id="3.40.50.720">
    <property type="entry name" value="NAD(P)-binding Rossmann-like Domain"/>
    <property type="match status" value="1"/>
</dbReference>
<dbReference type="InterPro" id="IPR013328">
    <property type="entry name" value="6PGD_dom2"/>
</dbReference>
<sequence length="406" mass="44821">MKDLSYLKEKPIAVLGAGGIGKAMAADCVLAGQEVILCDLEPFASKTLDNLKNGFRFHGNQTNRFGFFREGVAKFDKVTTSVAEAVKDAGIIIVALPAVGHKMFFKELIPHLQDGHIIHIFPDNYGTLVFRKMMREMGCEKKVVVGGWSSAPYGSRIESEGPFMLPSTRIIYRAITLRGAALPMTDQEVFLESVKYIGAMDAITNGLGPVGGYTVMDTGFSNVNPILHCPGVILGVGALENYGLIYGNNKYDFSIYCHVYSPTVSKVQYAVYQEECRIAEAMGVGIQPFAKEEFFSRSNILGSEYMGEGMYVPYEEVYEMALGTGPFSVDHRYMTEDIPIGCHVFHELGKKYGVATPVIDSMINMANAMLDRDFYAEGLKLEDLGIGHMNKEELLDYLNNGIYKAE</sequence>
<comment type="caution">
    <text evidence="3">The sequence shown here is derived from an EMBL/GenBank/DDBJ whole genome shotgun (WGS) entry which is preliminary data.</text>
</comment>
<keyword evidence="4" id="KW-1185">Reference proteome</keyword>
<name>A0ABS2GAZ7_9FIRM</name>
<dbReference type="InterPro" id="IPR008927">
    <property type="entry name" value="6-PGluconate_DH-like_C_sf"/>
</dbReference>
<dbReference type="RefSeq" id="WP_205134098.1">
    <property type="nucleotide sequence ID" value="NZ_JACSNT010000012.1"/>
</dbReference>
<proteinExistence type="predicted"/>
<reference evidence="3 4" key="1">
    <citation type="journal article" date="2021" name="Sci. Rep.">
        <title>The distribution of antibiotic resistance genes in chicken gut microbiota commensals.</title>
        <authorList>
            <person name="Juricova H."/>
            <person name="Matiasovicova J."/>
            <person name="Kubasova T."/>
            <person name="Cejkova D."/>
            <person name="Rychlik I."/>
        </authorList>
    </citation>
    <scope>NUCLEOTIDE SEQUENCE [LARGE SCALE GENOMIC DNA]</scope>
    <source>
        <strain evidence="3 4">An431b</strain>
    </source>
</reference>
<dbReference type="Proteomes" id="UP000729290">
    <property type="component" value="Unassembled WGS sequence"/>
</dbReference>
<dbReference type="EMBL" id="JACSNV010000012">
    <property type="protein sequence ID" value="MBM6878347.1"/>
    <property type="molecule type" value="Genomic_DNA"/>
</dbReference>
<dbReference type="InterPro" id="IPR003421">
    <property type="entry name" value="Opine_DH"/>
</dbReference>
<feature type="domain" description="Opine dehydrogenase" evidence="1">
    <location>
        <begin position="214"/>
        <end position="370"/>
    </location>
</feature>
<dbReference type="PANTHER" id="PTHR38015:SF1">
    <property type="entry name" value="OPINE DEHYDROGENASE DOMAIN-CONTAINING PROTEIN"/>
    <property type="match status" value="1"/>
</dbReference>
<protein>
    <submittedName>
        <fullName evidence="3">NAD/NADP octopine/nopaline dehydrogenase family protein</fullName>
    </submittedName>
</protein>
<gene>
    <name evidence="3" type="ORF">H9X83_09285</name>
</gene>
<accession>A0ABS2GAZ7</accession>
<dbReference type="SUPFAM" id="SSF48179">
    <property type="entry name" value="6-phosphogluconate dehydrogenase C-terminal domain-like"/>
    <property type="match status" value="1"/>
</dbReference>
<dbReference type="Pfam" id="PF03807">
    <property type="entry name" value="F420_oxidored"/>
    <property type="match status" value="1"/>
</dbReference>
<dbReference type="InterPro" id="IPR036291">
    <property type="entry name" value="NAD(P)-bd_dom_sf"/>
</dbReference>
<dbReference type="Pfam" id="PF02317">
    <property type="entry name" value="Octopine_DH"/>
    <property type="match status" value="1"/>
</dbReference>
<evidence type="ECO:0000259" key="1">
    <source>
        <dbReference type="Pfam" id="PF02317"/>
    </source>
</evidence>
<dbReference type="PANTHER" id="PTHR38015">
    <property type="entry name" value="BLR6086 PROTEIN"/>
    <property type="match status" value="1"/>
</dbReference>
<evidence type="ECO:0000259" key="2">
    <source>
        <dbReference type="Pfam" id="PF03807"/>
    </source>
</evidence>
<dbReference type="Gene3D" id="1.10.1040.10">
    <property type="entry name" value="N-(1-d-carboxylethyl)-l-norvaline Dehydrogenase, domain 2"/>
    <property type="match status" value="1"/>
</dbReference>
<dbReference type="InterPro" id="IPR028939">
    <property type="entry name" value="P5C_Rdtase_cat_N"/>
</dbReference>
<organism evidence="3 4">
    <name type="scientific">Anaerotignum lactatifermentans</name>
    <dbReference type="NCBI Taxonomy" id="160404"/>
    <lineage>
        <taxon>Bacteria</taxon>
        <taxon>Bacillati</taxon>
        <taxon>Bacillota</taxon>
        <taxon>Clostridia</taxon>
        <taxon>Lachnospirales</taxon>
        <taxon>Anaerotignaceae</taxon>
        <taxon>Anaerotignum</taxon>
    </lineage>
</organism>
<feature type="domain" description="Pyrroline-5-carboxylate reductase catalytic N-terminal" evidence="2">
    <location>
        <begin position="12"/>
        <end position="118"/>
    </location>
</feature>
<evidence type="ECO:0000313" key="3">
    <source>
        <dbReference type="EMBL" id="MBM6878347.1"/>
    </source>
</evidence>
<dbReference type="InterPro" id="IPR051729">
    <property type="entry name" value="Opine/Lysopine_DH"/>
</dbReference>
<dbReference type="SUPFAM" id="SSF51735">
    <property type="entry name" value="NAD(P)-binding Rossmann-fold domains"/>
    <property type="match status" value="1"/>
</dbReference>